<evidence type="ECO:0000313" key="2">
    <source>
        <dbReference type="Proteomes" id="UP000501690"/>
    </source>
</evidence>
<evidence type="ECO:0000313" key="1">
    <source>
        <dbReference type="EMBL" id="QCD86522.1"/>
    </source>
</evidence>
<accession>A0A4D6LD62</accession>
<sequence length="113" mass="12748">MGRGPKRKLIIENPAQMAKQRSHRSLVDREDLAYLLPSIKLMIIAKEKSHIQDNHTTNRMLALMVDTSAHPRAAHPPELCVTSVTMNQFPHAQGYPLMSFRPLATLITRVSPL</sequence>
<reference evidence="1 2" key="1">
    <citation type="submission" date="2019-04" db="EMBL/GenBank/DDBJ databases">
        <title>An improved genome assembly and genetic linkage map for asparagus bean, Vigna unguiculata ssp. sesquipedialis.</title>
        <authorList>
            <person name="Xia Q."/>
            <person name="Zhang R."/>
            <person name="Dong Y."/>
        </authorList>
    </citation>
    <scope>NUCLEOTIDE SEQUENCE [LARGE SCALE GENOMIC DNA]</scope>
    <source>
        <tissue evidence="1">Leaf</tissue>
    </source>
</reference>
<dbReference type="Proteomes" id="UP000501690">
    <property type="component" value="Linkage Group LG3"/>
</dbReference>
<protein>
    <submittedName>
        <fullName evidence="1">Uncharacterized protein</fullName>
    </submittedName>
</protein>
<keyword evidence="2" id="KW-1185">Reference proteome</keyword>
<organism evidence="1 2">
    <name type="scientific">Vigna unguiculata</name>
    <name type="common">Cowpea</name>
    <dbReference type="NCBI Taxonomy" id="3917"/>
    <lineage>
        <taxon>Eukaryota</taxon>
        <taxon>Viridiplantae</taxon>
        <taxon>Streptophyta</taxon>
        <taxon>Embryophyta</taxon>
        <taxon>Tracheophyta</taxon>
        <taxon>Spermatophyta</taxon>
        <taxon>Magnoliopsida</taxon>
        <taxon>eudicotyledons</taxon>
        <taxon>Gunneridae</taxon>
        <taxon>Pentapetalae</taxon>
        <taxon>rosids</taxon>
        <taxon>fabids</taxon>
        <taxon>Fabales</taxon>
        <taxon>Fabaceae</taxon>
        <taxon>Papilionoideae</taxon>
        <taxon>50 kb inversion clade</taxon>
        <taxon>NPAAA clade</taxon>
        <taxon>indigoferoid/millettioid clade</taxon>
        <taxon>Phaseoleae</taxon>
        <taxon>Vigna</taxon>
    </lineage>
</organism>
<proteinExistence type="predicted"/>
<dbReference type="EMBL" id="CP039347">
    <property type="protein sequence ID" value="QCD86522.1"/>
    <property type="molecule type" value="Genomic_DNA"/>
</dbReference>
<gene>
    <name evidence="1" type="ORF">DEO72_LG3g1045</name>
</gene>
<name>A0A4D6LD62_VIGUN</name>
<dbReference type="AlphaFoldDB" id="A0A4D6LD62"/>